<proteinExistence type="inferred from homology"/>
<sequence>MLSKKAQSISPSPTLAIDAKAKKMKADGVDVIGFGAGEPDFDTPEHIKDAAVSAIHDGFTRYTPVAGMLDLQQAICEKLQADNGLTYQPNEIVVSNGAKHSLTNVFAALLNPGDEVIIPAPYWVSYSEIVKLNDGVPVIVPTQAENNFKITPLELAGAVTSKTKAILINSPNNPTGQVYTAKELQAVADFAVARNLYVVSDEIYEKLIYGEHEHVSIASLNEKIKDLTIVINGVSKSYAMTGWRIGYTACRADIAKTMSSIQSHATSNPNSIAQKATIAALTGSQQCVADMKVAFSQRRDYMVDKISAIPGLSCIEPTGAFYVFMDVSSLFERSLNGQPVQTSDNFAALLLEQAKVAVVPGTGFGAPNYVRLSYALGMEQIKTGMTRIEDFINQLK</sequence>
<gene>
    <name evidence="8" type="ORF">DealDRAFT_1728</name>
</gene>
<evidence type="ECO:0000313" key="9">
    <source>
        <dbReference type="Proteomes" id="UP000006443"/>
    </source>
</evidence>
<evidence type="ECO:0000256" key="3">
    <source>
        <dbReference type="ARBA" id="ARBA00022576"/>
    </source>
</evidence>
<dbReference type="PANTHER" id="PTHR46383:SF1">
    <property type="entry name" value="ASPARTATE AMINOTRANSFERASE"/>
    <property type="match status" value="1"/>
</dbReference>
<dbReference type="GO" id="GO:0008483">
    <property type="term" value="F:transaminase activity"/>
    <property type="evidence" value="ECO:0007669"/>
    <property type="project" value="UniProtKB-KW"/>
</dbReference>
<dbReference type="PRINTS" id="PR00753">
    <property type="entry name" value="ACCSYNTHASE"/>
</dbReference>
<dbReference type="PROSITE" id="PS00105">
    <property type="entry name" value="AA_TRANSFER_CLASS_1"/>
    <property type="match status" value="1"/>
</dbReference>
<evidence type="ECO:0000259" key="7">
    <source>
        <dbReference type="Pfam" id="PF00155"/>
    </source>
</evidence>
<dbReference type="SUPFAM" id="SSF53383">
    <property type="entry name" value="PLP-dependent transferases"/>
    <property type="match status" value="1"/>
</dbReference>
<comment type="caution">
    <text evidence="8">The sequence shown here is derived from an EMBL/GenBank/DDBJ whole genome shotgun (WGS) entry which is preliminary data.</text>
</comment>
<evidence type="ECO:0000256" key="4">
    <source>
        <dbReference type="ARBA" id="ARBA00022679"/>
    </source>
</evidence>
<dbReference type="Pfam" id="PF00155">
    <property type="entry name" value="Aminotran_1_2"/>
    <property type="match status" value="1"/>
</dbReference>
<dbReference type="InterPro" id="IPR015422">
    <property type="entry name" value="PyrdxlP-dep_Trfase_small"/>
</dbReference>
<dbReference type="AlphaFoldDB" id="C0GGH5"/>
<evidence type="ECO:0000313" key="8">
    <source>
        <dbReference type="EMBL" id="EEG77605.1"/>
    </source>
</evidence>
<dbReference type="RefSeq" id="WP_008516640.1">
    <property type="nucleotide sequence ID" value="NZ_ACJM01000007.1"/>
</dbReference>
<comment type="similarity">
    <text evidence="2 6">Belongs to the class-I pyridoxal-phosphate-dependent aminotransferase family.</text>
</comment>
<evidence type="ECO:0000256" key="5">
    <source>
        <dbReference type="ARBA" id="ARBA00022898"/>
    </source>
</evidence>
<dbReference type="Gene3D" id="3.40.640.10">
    <property type="entry name" value="Type I PLP-dependent aspartate aminotransferase-like (Major domain)"/>
    <property type="match status" value="1"/>
</dbReference>
<dbReference type="InterPro" id="IPR004838">
    <property type="entry name" value="NHTrfase_class1_PyrdxlP-BS"/>
</dbReference>
<reference evidence="8 9" key="1">
    <citation type="submission" date="2009-02" db="EMBL/GenBank/DDBJ databases">
        <title>Sequencing of the draft genome and assembly of Dethiobacter alkaliphilus AHT 1.</title>
        <authorList>
            <consortium name="US DOE Joint Genome Institute (JGI-PGF)"/>
            <person name="Lucas S."/>
            <person name="Copeland A."/>
            <person name="Lapidus A."/>
            <person name="Glavina del Rio T."/>
            <person name="Dalin E."/>
            <person name="Tice H."/>
            <person name="Bruce D."/>
            <person name="Goodwin L."/>
            <person name="Pitluck S."/>
            <person name="Larimer F."/>
            <person name="Land M.L."/>
            <person name="Hauser L."/>
            <person name="Muyzer G."/>
        </authorList>
    </citation>
    <scope>NUCLEOTIDE SEQUENCE [LARGE SCALE GENOMIC DNA]</scope>
    <source>
        <strain evidence="8 9">AHT 1</strain>
    </source>
</reference>
<dbReference type="GO" id="GO:0006520">
    <property type="term" value="P:amino acid metabolic process"/>
    <property type="evidence" value="ECO:0007669"/>
    <property type="project" value="InterPro"/>
</dbReference>
<comment type="cofactor">
    <cofactor evidence="1 6">
        <name>pyridoxal 5'-phosphate</name>
        <dbReference type="ChEBI" id="CHEBI:597326"/>
    </cofactor>
</comment>
<dbReference type="EMBL" id="ACJM01000007">
    <property type="protein sequence ID" value="EEG77605.1"/>
    <property type="molecule type" value="Genomic_DNA"/>
</dbReference>
<evidence type="ECO:0000256" key="1">
    <source>
        <dbReference type="ARBA" id="ARBA00001933"/>
    </source>
</evidence>
<dbReference type="OrthoDB" id="9802328at2"/>
<keyword evidence="3 6" id="KW-0032">Aminotransferase</keyword>
<keyword evidence="9" id="KW-1185">Reference proteome</keyword>
<feature type="domain" description="Aminotransferase class I/classII large" evidence="7">
    <location>
        <begin position="30"/>
        <end position="388"/>
    </location>
</feature>
<dbReference type="eggNOG" id="COG0436">
    <property type="taxonomic scope" value="Bacteria"/>
</dbReference>
<dbReference type="InterPro" id="IPR050596">
    <property type="entry name" value="AspAT/PAT-like"/>
</dbReference>
<dbReference type="FunFam" id="3.40.640.10:FF:000033">
    <property type="entry name" value="Aspartate aminotransferase"/>
    <property type="match status" value="1"/>
</dbReference>
<protein>
    <recommendedName>
        <fullName evidence="6">Aminotransferase</fullName>
        <ecNumber evidence="6">2.6.1.-</ecNumber>
    </recommendedName>
</protein>
<accession>C0GGH5</accession>
<dbReference type="InterPro" id="IPR015424">
    <property type="entry name" value="PyrdxlP-dep_Trfase"/>
</dbReference>
<dbReference type="GO" id="GO:0030170">
    <property type="term" value="F:pyridoxal phosphate binding"/>
    <property type="evidence" value="ECO:0007669"/>
    <property type="project" value="InterPro"/>
</dbReference>
<organism evidence="8 9">
    <name type="scientific">Dethiobacter alkaliphilus AHT 1</name>
    <dbReference type="NCBI Taxonomy" id="555088"/>
    <lineage>
        <taxon>Bacteria</taxon>
        <taxon>Bacillati</taxon>
        <taxon>Bacillota</taxon>
        <taxon>Dethiobacteria</taxon>
        <taxon>Dethiobacterales</taxon>
        <taxon>Dethiobacteraceae</taxon>
        <taxon>Dethiobacter</taxon>
    </lineage>
</organism>
<dbReference type="PANTHER" id="PTHR46383">
    <property type="entry name" value="ASPARTATE AMINOTRANSFERASE"/>
    <property type="match status" value="1"/>
</dbReference>
<dbReference type="Gene3D" id="3.90.1150.10">
    <property type="entry name" value="Aspartate Aminotransferase, domain 1"/>
    <property type="match status" value="1"/>
</dbReference>
<dbReference type="InterPro" id="IPR015421">
    <property type="entry name" value="PyrdxlP-dep_Trfase_major"/>
</dbReference>
<keyword evidence="5" id="KW-0663">Pyridoxal phosphate</keyword>
<dbReference type="EC" id="2.6.1.-" evidence="6"/>
<keyword evidence="4 6" id="KW-0808">Transferase</keyword>
<dbReference type="InterPro" id="IPR004839">
    <property type="entry name" value="Aminotransferase_I/II_large"/>
</dbReference>
<evidence type="ECO:0000256" key="2">
    <source>
        <dbReference type="ARBA" id="ARBA00007441"/>
    </source>
</evidence>
<dbReference type="Proteomes" id="UP000006443">
    <property type="component" value="Unassembled WGS sequence"/>
</dbReference>
<dbReference type="CDD" id="cd00609">
    <property type="entry name" value="AAT_like"/>
    <property type="match status" value="1"/>
</dbReference>
<name>C0GGH5_DETAL</name>
<dbReference type="STRING" id="555088.DealDRAFT_1728"/>
<evidence type="ECO:0000256" key="6">
    <source>
        <dbReference type="RuleBase" id="RU000481"/>
    </source>
</evidence>